<dbReference type="InterPro" id="IPR004345">
    <property type="entry name" value="TB2_DP1_HVA22"/>
</dbReference>
<evidence type="ECO:0000256" key="1">
    <source>
        <dbReference type="RuleBase" id="RU362006"/>
    </source>
</evidence>
<feature type="transmembrane region" description="Helical" evidence="1">
    <location>
        <begin position="50"/>
        <end position="79"/>
    </location>
</feature>
<reference evidence="2" key="1">
    <citation type="submission" date="2012-09" db="EMBL/GenBank/DDBJ databases">
        <authorList>
            <person name="Martin A.A."/>
        </authorList>
    </citation>
    <scope>NUCLEOTIDE SEQUENCE</scope>
</reference>
<keyword evidence="1" id="KW-1133">Transmembrane helix</keyword>
<comment type="similarity">
    <text evidence="1">Belongs to the DP1 family.</text>
</comment>
<dbReference type="Pfam" id="PF03134">
    <property type="entry name" value="TB2_DP1_HVA22"/>
    <property type="match status" value="1"/>
</dbReference>
<comment type="subcellular location">
    <subcellularLocation>
        <location evidence="1">Membrane</location>
        <topology evidence="1">Multi-pass membrane protein</topology>
    </subcellularLocation>
</comment>
<evidence type="ECO:0000313" key="3">
    <source>
        <dbReference type="WBParaSite" id="ACAC_0000161001-mRNA-1"/>
    </source>
</evidence>
<dbReference type="PANTHER" id="PTHR12300">
    <property type="entry name" value="HVA22-LIKE PROTEINS"/>
    <property type="match status" value="1"/>
</dbReference>
<keyword evidence="1" id="KW-0472">Membrane</keyword>
<accession>A0A0K0CW38</accession>
<dbReference type="PANTHER" id="PTHR12300:SF34">
    <property type="entry name" value="RECEPTOR EXPRESSION-ENHANCING PROTEIN"/>
    <property type="match status" value="1"/>
</dbReference>
<proteinExistence type="inferred from homology"/>
<sequence length="170" mass="19590">MTTQLGAAHEAVEKLFQTLTDLMYDKKKHVLLEKVLAAAEEKTSIKREKLVYGTIVSLTVYIILGSLAQFLSNIVGFIYPAWRSIKAVRSPGKEDDTQWLIYWIVFSSFSIIDFSVFTSIPFYWLFKIAFLMYLYLPMFNGATVLYHSFVDPACTFLESYFSTIEQSKDK</sequence>
<name>A0A0K0CW38_ANGCA</name>
<evidence type="ECO:0000313" key="2">
    <source>
        <dbReference type="Proteomes" id="UP000035642"/>
    </source>
</evidence>
<keyword evidence="1" id="KW-0812">Transmembrane</keyword>
<feature type="transmembrane region" description="Helical" evidence="1">
    <location>
        <begin position="99"/>
        <end position="126"/>
    </location>
</feature>
<organism evidence="2 3">
    <name type="scientific">Angiostrongylus cantonensis</name>
    <name type="common">Rat lungworm</name>
    <dbReference type="NCBI Taxonomy" id="6313"/>
    <lineage>
        <taxon>Eukaryota</taxon>
        <taxon>Metazoa</taxon>
        <taxon>Ecdysozoa</taxon>
        <taxon>Nematoda</taxon>
        <taxon>Chromadorea</taxon>
        <taxon>Rhabditida</taxon>
        <taxon>Rhabditina</taxon>
        <taxon>Rhabditomorpha</taxon>
        <taxon>Strongyloidea</taxon>
        <taxon>Metastrongylidae</taxon>
        <taxon>Angiostrongylus</taxon>
    </lineage>
</organism>
<dbReference type="GO" id="GO:0016020">
    <property type="term" value="C:membrane"/>
    <property type="evidence" value="ECO:0007669"/>
    <property type="project" value="UniProtKB-SubCell"/>
</dbReference>
<dbReference type="STRING" id="6313.A0A0K0CW38"/>
<dbReference type="WBParaSite" id="ACAC_0000161001-mRNA-1">
    <property type="protein sequence ID" value="ACAC_0000161001-mRNA-1"/>
    <property type="gene ID" value="ACAC_0000161001"/>
</dbReference>
<dbReference type="AlphaFoldDB" id="A0A0K0CW38"/>
<keyword evidence="2" id="KW-1185">Reference proteome</keyword>
<reference evidence="3" key="2">
    <citation type="submission" date="2017-02" db="UniProtKB">
        <authorList>
            <consortium name="WormBaseParasite"/>
        </authorList>
    </citation>
    <scope>IDENTIFICATION</scope>
</reference>
<protein>
    <recommendedName>
        <fullName evidence="1">Receptor expression-enhancing protein</fullName>
    </recommendedName>
</protein>
<dbReference type="Proteomes" id="UP000035642">
    <property type="component" value="Unassembled WGS sequence"/>
</dbReference>